<reference evidence="2 3" key="1">
    <citation type="submission" date="2020-04" db="EMBL/GenBank/DDBJ databases">
        <title>Genome sequencing of Rosenbergiella species.</title>
        <authorList>
            <person name="Alvarez-Perez S."/>
            <person name="Lievens B."/>
        </authorList>
    </citation>
    <scope>NUCLEOTIDE SEQUENCE [LARGE SCALE GENOMIC DNA]</scope>
    <source>
        <strain evidence="2 3">CdVSA20.1</strain>
    </source>
</reference>
<keyword evidence="1" id="KW-0732">Signal</keyword>
<evidence type="ECO:0000313" key="3">
    <source>
        <dbReference type="Proteomes" id="UP000786875"/>
    </source>
</evidence>
<feature type="chain" id="PRO_5046660559" evidence="1">
    <location>
        <begin position="21"/>
        <end position="61"/>
    </location>
</feature>
<gene>
    <name evidence="2" type="ORF">HGT73_10545</name>
</gene>
<sequence>MKKKSYSALLLLFISFASLAQPNASGFRHADHSTHQYQSNYADTAESPDEFFRSAVRELKP</sequence>
<feature type="signal peptide" evidence="1">
    <location>
        <begin position="1"/>
        <end position="20"/>
    </location>
</feature>
<proteinExistence type="predicted"/>
<dbReference type="Proteomes" id="UP000786875">
    <property type="component" value="Unassembled WGS sequence"/>
</dbReference>
<protein>
    <submittedName>
        <fullName evidence="2">Uncharacterized protein</fullName>
    </submittedName>
</protein>
<dbReference type="RefSeq" id="WP_214214612.1">
    <property type="nucleotide sequence ID" value="NZ_JABBFO010000009.1"/>
</dbReference>
<accession>A0ABS5T8P2</accession>
<evidence type="ECO:0000256" key="1">
    <source>
        <dbReference type="SAM" id="SignalP"/>
    </source>
</evidence>
<comment type="caution">
    <text evidence="2">The sequence shown here is derived from an EMBL/GenBank/DDBJ whole genome shotgun (WGS) entry which is preliminary data.</text>
</comment>
<dbReference type="EMBL" id="JABBFO010000009">
    <property type="protein sequence ID" value="MBT0727802.1"/>
    <property type="molecule type" value="Genomic_DNA"/>
</dbReference>
<organism evidence="2 3">
    <name type="scientific">Rosenbergiella australiborealis</name>
    <dbReference type="NCBI Taxonomy" id="1544696"/>
    <lineage>
        <taxon>Bacteria</taxon>
        <taxon>Pseudomonadati</taxon>
        <taxon>Pseudomonadota</taxon>
        <taxon>Gammaproteobacteria</taxon>
        <taxon>Enterobacterales</taxon>
        <taxon>Erwiniaceae</taxon>
        <taxon>Rosenbergiella</taxon>
    </lineage>
</organism>
<keyword evidence="3" id="KW-1185">Reference proteome</keyword>
<evidence type="ECO:0000313" key="2">
    <source>
        <dbReference type="EMBL" id="MBT0727802.1"/>
    </source>
</evidence>
<name>A0ABS5T8P2_9GAMM</name>